<sequence length="158" mass="17696">MVVEVYSLSTGEWRMLSASASLPPLCGILIYGPQAFANEALNLIAVTYDKKPSVLVFDLGDEVFYHILLPELPWKMVWICVFVYGNSITGFQKRVGGVGFRRNGEIVLRNNRGGLVLWNPDTQKIKYIEINGFCCTLVGSYVESLVFLDKASNSVFIY</sequence>
<dbReference type="EMBL" id="JAZDWU010000011">
    <property type="protein sequence ID" value="KAK9987346.1"/>
    <property type="molecule type" value="Genomic_DNA"/>
</dbReference>
<dbReference type="SUPFAM" id="SSF50965">
    <property type="entry name" value="Galactose oxidase, central domain"/>
    <property type="match status" value="1"/>
</dbReference>
<evidence type="ECO:0008006" key="3">
    <source>
        <dbReference type="Google" id="ProtNLM"/>
    </source>
</evidence>
<dbReference type="InterPro" id="IPR011043">
    <property type="entry name" value="Gal_Oxase/kelch_b-propeller"/>
</dbReference>
<gene>
    <name evidence="1" type="ORF">SO802_032297</name>
</gene>
<reference evidence="1 2" key="1">
    <citation type="submission" date="2024-01" db="EMBL/GenBank/DDBJ databases">
        <title>A telomere-to-telomere, gap-free genome of sweet tea (Lithocarpus litseifolius).</title>
        <authorList>
            <person name="Zhou J."/>
        </authorList>
    </citation>
    <scope>NUCLEOTIDE SEQUENCE [LARGE SCALE GENOMIC DNA]</scope>
    <source>
        <strain evidence="1">Zhou-2022a</strain>
        <tissue evidence="1">Leaf</tissue>
    </source>
</reference>
<evidence type="ECO:0000313" key="1">
    <source>
        <dbReference type="EMBL" id="KAK9987346.1"/>
    </source>
</evidence>
<dbReference type="AlphaFoldDB" id="A0AAW2BMQ7"/>
<name>A0AAW2BMQ7_9ROSI</name>
<evidence type="ECO:0000313" key="2">
    <source>
        <dbReference type="Proteomes" id="UP001459277"/>
    </source>
</evidence>
<protein>
    <recommendedName>
        <fullName evidence="3">F-box associated domain-containing protein</fullName>
    </recommendedName>
</protein>
<accession>A0AAW2BMQ7</accession>
<keyword evidence="2" id="KW-1185">Reference proteome</keyword>
<dbReference type="Proteomes" id="UP001459277">
    <property type="component" value="Unassembled WGS sequence"/>
</dbReference>
<organism evidence="1 2">
    <name type="scientific">Lithocarpus litseifolius</name>
    <dbReference type="NCBI Taxonomy" id="425828"/>
    <lineage>
        <taxon>Eukaryota</taxon>
        <taxon>Viridiplantae</taxon>
        <taxon>Streptophyta</taxon>
        <taxon>Embryophyta</taxon>
        <taxon>Tracheophyta</taxon>
        <taxon>Spermatophyta</taxon>
        <taxon>Magnoliopsida</taxon>
        <taxon>eudicotyledons</taxon>
        <taxon>Gunneridae</taxon>
        <taxon>Pentapetalae</taxon>
        <taxon>rosids</taxon>
        <taxon>fabids</taxon>
        <taxon>Fagales</taxon>
        <taxon>Fagaceae</taxon>
        <taxon>Lithocarpus</taxon>
    </lineage>
</organism>
<comment type="caution">
    <text evidence="1">The sequence shown here is derived from an EMBL/GenBank/DDBJ whole genome shotgun (WGS) entry which is preliminary data.</text>
</comment>
<proteinExistence type="predicted"/>